<evidence type="ECO:0000313" key="3">
    <source>
        <dbReference type="EMBL" id="CAE0650179.1"/>
    </source>
</evidence>
<sequence length="194" mass="20601">MPFCTECGNKLGAGAKFCPECGTKVAPASAPAPKKTSSVTPPRKPKSTVNRAGDGSVLPSYRGAATTKVHKEKKISKAGWTPPVKTDSKSVKGGTELTAHEQWCFYSNKLVCKSKGYGIQALKNALPVGGCGFVHFRISAENVGNTGKGIITNANIILQWKGPSAPTMGKVARHQMRRKPTPQGGLFLSIHNNR</sequence>
<feature type="domain" description="Zinc-ribbon" evidence="2">
    <location>
        <begin position="3"/>
        <end position="25"/>
    </location>
</feature>
<dbReference type="EMBL" id="HBIV01005706">
    <property type="protein sequence ID" value="CAE0650179.1"/>
    <property type="molecule type" value="Transcribed_RNA"/>
</dbReference>
<feature type="compositionally biased region" description="Low complexity" evidence="1">
    <location>
        <begin position="24"/>
        <end position="39"/>
    </location>
</feature>
<dbReference type="InterPro" id="IPR026870">
    <property type="entry name" value="Zinc_ribbon_dom"/>
</dbReference>
<protein>
    <recommendedName>
        <fullName evidence="2">Zinc-ribbon domain-containing protein</fullName>
    </recommendedName>
</protein>
<name>A0A7S3YFM9_9EUKA</name>
<accession>A0A7S3YFM9</accession>
<gene>
    <name evidence="3" type="ORF">LGLO00237_LOCUS4108</name>
</gene>
<dbReference type="Pfam" id="PF13240">
    <property type="entry name" value="Zn_Ribbon_1"/>
    <property type="match status" value="1"/>
</dbReference>
<feature type="region of interest" description="Disordered" evidence="1">
    <location>
        <begin position="24"/>
        <end position="57"/>
    </location>
</feature>
<proteinExistence type="predicted"/>
<evidence type="ECO:0000259" key="2">
    <source>
        <dbReference type="Pfam" id="PF13240"/>
    </source>
</evidence>
<evidence type="ECO:0000256" key="1">
    <source>
        <dbReference type="SAM" id="MobiDB-lite"/>
    </source>
</evidence>
<feature type="region of interest" description="Disordered" evidence="1">
    <location>
        <begin position="72"/>
        <end position="91"/>
    </location>
</feature>
<reference evidence="3" key="1">
    <citation type="submission" date="2021-01" db="EMBL/GenBank/DDBJ databases">
        <authorList>
            <person name="Corre E."/>
            <person name="Pelletier E."/>
            <person name="Niang G."/>
            <person name="Scheremetjew M."/>
            <person name="Finn R."/>
            <person name="Kale V."/>
            <person name="Holt S."/>
            <person name="Cochrane G."/>
            <person name="Meng A."/>
            <person name="Brown T."/>
            <person name="Cohen L."/>
        </authorList>
    </citation>
    <scope>NUCLEOTIDE SEQUENCE</scope>
    <source>
        <strain evidence="3">CCCM811</strain>
    </source>
</reference>
<organism evidence="3">
    <name type="scientific">Lotharella globosa</name>
    <dbReference type="NCBI Taxonomy" id="91324"/>
    <lineage>
        <taxon>Eukaryota</taxon>
        <taxon>Sar</taxon>
        <taxon>Rhizaria</taxon>
        <taxon>Cercozoa</taxon>
        <taxon>Chlorarachniophyceae</taxon>
        <taxon>Lotharella</taxon>
    </lineage>
</organism>
<dbReference type="AlphaFoldDB" id="A0A7S3YFM9"/>